<dbReference type="SUPFAM" id="SSF52047">
    <property type="entry name" value="RNI-like"/>
    <property type="match status" value="1"/>
</dbReference>
<dbReference type="Gene3D" id="3.80.10.10">
    <property type="entry name" value="Ribonuclease Inhibitor"/>
    <property type="match status" value="1"/>
</dbReference>
<dbReference type="InterPro" id="IPR032675">
    <property type="entry name" value="LRR_dom_sf"/>
</dbReference>
<dbReference type="Proteomes" id="UP001057375">
    <property type="component" value="Unassembled WGS sequence"/>
</dbReference>
<sequence length="1170" mass="133131">MVLDFILFLTYIQKQSLESISPTSMDDATITINFKYSGSFSFSRDGVIFGLKIFPKSAQIDTVCDWITYLKLVQSALVVSKISWDARMAVSTDIVPALPFQGHSKKSKPFYQPSLKAMGCDIAFPNEHRMFPLHYAVFIAGFVSGMRKVQLSSNSMYISHSTFPTNGGFSPKHPFKKIGAVIIPNSLPSMLFELVYSSLSAYRPKTLNILEYSKIENDRRKYIHREIILSSSPSNDRSDLQLSSNSMYISHSTFPTNGGFSPKHPFKKIGAVIIPNSLPSMLFELVYSSLSAYRPKTLNILEYSKIENDRRKYIHREIILSSSPSNDRSDCICTHPNVYSLSPFMFTKFKSISKNIFNFELTNLHTLSPCDLIEINLYHALRRKGVSARDCISSQIAKKFPSDKEKELEILKKQEEFKSRFLHTISPKTLKVLIFLKQWYFVETQRVLDLEKEIDFAQQMKLIELEKEKKEALKDEEKMTVCDSVALEMYHQYAPFNHVDEDVLIAFLLNPEVTSILEDWYFVETQRVLDLEKEIDFAQQMKLIELEKEKKEALKDEEKMTVCDSVALEMYHQYAPFNHVDEDVLIAFLLNPEVTSILEDVSTLDINSMHSFPLLPEERSCLYNLLVDSDTYCIKSEIFMLLFPILYSKIINFPISNLEMCEGISVWGSNTLPFLLRSLLCNYHCLSQLEIDYSIDSKSLWFLKQIVTSSTSPVKTCDSLVTPANKASLTHYLIEEPFFPFLETIKLGFTPSEFAYVFSGVDQPDGADLGSTVLRLNDVELYIGNLHQKSTSASAFSSFQMISSISKLKYLNTMEFEDCSFDFISSVEPSFIHEECWENHSVDIRGKLSTSEEYLTNLRNLSDFIDHTFALSQTTEASSMCCCESTCSPPVCFDSTQIISAFSSLSHMQYLRLNNIDLSSPSKVAGICHFFNNLDKLFPNLLHLTVRGLKGSPECAVLTRHVLGHIPATLRILNLINCPLQQGTLLPLIDQIRTKNIHLSTLRINYCRCLADNINTILESDEKIRSCLGLAKEVLSLVKLNATTLKVLDLQYLWELGIVFVHDDVCELFEETFRSLDSLEDINMQFVISSVKLANIMERCLLKLVNLHSVSIGTHYGNFKDGDKFLDIVVPLCRGLAPISSQLAGNGNYVGELFCSDEEKEYLSSLFDFI</sequence>
<proteinExistence type="predicted"/>
<gene>
    <name evidence="1" type="ORF">ADUPG1_014155</name>
</gene>
<evidence type="ECO:0000313" key="2">
    <source>
        <dbReference type="Proteomes" id="UP001057375"/>
    </source>
</evidence>
<organism evidence="1 2">
    <name type="scientific">Aduncisulcus paluster</name>
    <dbReference type="NCBI Taxonomy" id="2918883"/>
    <lineage>
        <taxon>Eukaryota</taxon>
        <taxon>Metamonada</taxon>
        <taxon>Carpediemonas-like organisms</taxon>
        <taxon>Aduncisulcus</taxon>
    </lineage>
</organism>
<accession>A0ABQ5KFQ9</accession>
<dbReference type="EMBL" id="BQXS01013847">
    <property type="protein sequence ID" value="GKT29716.1"/>
    <property type="molecule type" value="Genomic_DNA"/>
</dbReference>
<reference evidence="1" key="1">
    <citation type="submission" date="2022-03" db="EMBL/GenBank/DDBJ databases">
        <title>Draft genome sequence of Aduncisulcus paluster, a free-living microaerophilic Fornicata.</title>
        <authorList>
            <person name="Yuyama I."/>
            <person name="Kume K."/>
            <person name="Tamura T."/>
            <person name="Inagaki Y."/>
            <person name="Hashimoto T."/>
        </authorList>
    </citation>
    <scope>NUCLEOTIDE SEQUENCE</scope>
    <source>
        <strain evidence="1">NY0171</strain>
    </source>
</reference>
<comment type="caution">
    <text evidence="1">The sequence shown here is derived from an EMBL/GenBank/DDBJ whole genome shotgun (WGS) entry which is preliminary data.</text>
</comment>
<keyword evidence="2" id="KW-1185">Reference proteome</keyword>
<evidence type="ECO:0000313" key="1">
    <source>
        <dbReference type="EMBL" id="GKT29716.1"/>
    </source>
</evidence>
<name>A0ABQ5KFQ9_9EUKA</name>
<protein>
    <submittedName>
        <fullName evidence="1">Uncharacterized protein</fullName>
    </submittedName>
</protein>